<dbReference type="Gene3D" id="3.90.70.10">
    <property type="entry name" value="Cysteine proteinases"/>
    <property type="match status" value="1"/>
</dbReference>
<evidence type="ECO:0000256" key="2">
    <source>
        <dbReference type="PROSITE-ProRule" id="PRU00239"/>
    </source>
</evidence>
<comment type="similarity">
    <text evidence="1">Belongs to the peptidase C2 family.</text>
</comment>
<dbReference type="EMBL" id="HACG01049670">
    <property type="protein sequence ID" value="CEK96535.1"/>
    <property type="molecule type" value="Transcribed_RNA"/>
</dbReference>
<name>A0A0B7BWK4_9EUPU</name>
<dbReference type="AlphaFoldDB" id="A0A0B7BWK4"/>
<dbReference type="PANTHER" id="PTHR10183:SF382">
    <property type="entry name" value="CALPAIN-15"/>
    <property type="match status" value="1"/>
</dbReference>
<protein>
    <recommendedName>
        <fullName evidence="3">Calpain catalytic domain-containing protein</fullName>
    </recommendedName>
</protein>
<evidence type="ECO:0000256" key="1">
    <source>
        <dbReference type="ARBA" id="ARBA00007623"/>
    </source>
</evidence>
<feature type="domain" description="Calpain catalytic" evidence="3">
    <location>
        <begin position="1"/>
        <end position="48"/>
    </location>
</feature>
<dbReference type="GO" id="GO:0004198">
    <property type="term" value="F:calcium-dependent cysteine-type endopeptidase activity"/>
    <property type="evidence" value="ECO:0007669"/>
    <property type="project" value="InterPro"/>
</dbReference>
<dbReference type="InterPro" id="IPR038765">
    <property type="entry name" value="Papain-like_cys_pep_sf"/>
</dbReference>
<dbReference type="Pfam" id="PF00648">
    <property type="entry name" value="Peptidase_C2"/>
    <property type="match status" value="1"/>
</dbReference>
<dbReference type="InterPro" id="IPR001300">
    <property type="entry name" value="Peptidase_C2_calpain_cat"/>
</dbReference>
<dbReference type="GO" id="GO:0006508">
    <property type="term" value="P:proteolysis"/>
    <property type="evidence" value="ECO:0007669"/>
    <property type="project" value="InterPro"/>
</dbReference>
<evidence type="ECO:0000259" key="3">
    <source>
        <dbReference type="PROSITE" id="PS50203"/>
    </source>
</evidence>
<dbReference type="PANTHER" id="PTHR10183">
    <property type="entry name" value="CALPAIN"/>
    <property type="match status" value="1"/>
</dbReference>
<sequence length="326" mass="36939">SDDSVSWETVTEQGRQRLLAMGEEQGIFWMDFSDLMRYFDCVDVCKIRPHWQETRIKGTFSMNGTDLPKVVGLTVFSTTEIELGLFQEGSRGDCSRYPLDLCIVVLRETSDPQRISVGKIITHSQRQLRGFVGCDYMFNPGKYIIVPMAFSHWNDSKDTSRPNFVVSIHSSKKVLVCDNVVAGPYVLADTLIQLAVTNGSKEELRLGVHAYTLMSGWAGSIIVVENLLPNYWVHVRCNCSNSSNIVSTRGTLEVADVIPPYHRQVIMVLSHLERSQPYHLSRQLFHRITNCNCGLGEWAPPQFSSAPHYPEISRDFAPLHIPRLYI</sequence>
<evidence type="ECO:0000313" key="4">
    <source>
        <dbReference type="EMBL" id="CEK96535.1"/>
    </source>
</evidence>
<dbReference type="PROSITE" id="PS50203">
    <property type="entry name" value="CALPAIN_CAT"/>
    <property type="match status" value="1"/>
</dbReference>
<dbReference type="SUPFAM" id="SSF54001">
    <property type="entry name" value="Cysteine proteinases"/>
    <property type="match status" value="1"/>
</dbReference>
<dbReference type="InterPro" id="IPR022684">
    <property type="entry name" value="Calpain_cysteine_protease"/>
</dbReference>
<reference evidence="4" key="1">
    <citation type="submission" date="2014-12" db="EMBL/GenBank/DDBJ databases">
        <title>Insight into the proteome of Arion vulgaris.</title>
        <authorList>
            <person name="Aradska J."/>
            <person name="Bulat T."/>
            <person name="Smidak R."/>
            <person name="Sarate P."/>
            <person name="Gangsoo J."/>
            <person name="Sialana F."/>
            <person name="Bilban M."/>
            <person name="Lubec G."/>
        </authorList>
    </citation>
    <scope>NUCLEOTIDE SEQUENCE</scope>
    <source>
        <tissue evidence="4">Skin</tissue>
    </source>
</reference>
<gene>
    <name evidence="4" type="primary">ORF212418</name>
</gene>
<accession>A0A0B7BWK4</accession>
<comment type="caution">
    <text evidence="2">Lacks conserved residue(s) required for the propagation of feature annotation.</text>
</comment>
<feature type="non-terminal residue" evidence="4">
    <location>
        <position position="1"/>
    </location>
</feature>
<organism evidence="4">
    <name type="scientific">Arion vulgaris</name>
    <dbReference type="NCBI Taxonomy" id="1028688"/>
    <lineage>
        <taxon>Eukaryota</taxon>
        <taxon>Metazoa</taxon>
        <taxon>Spiralia</taxon>
        <taxon>Lophotrochozoa</taxon>
        <taxon>Mollusca</taxon>
        <taxon>Gastropoda</taxon>
        <taxon>Heterobranchia</taxon>
        <taxon>Euthyneura</taxon>
        <taxon>Panpulmonata</taxon>
        <taxon>Eupulmonata</taxon>
        <taxon>Stylommatophora</taxon>
        <taxon>Helicina</taxon>
        <taxon>Arionoidea</taxon>
        <taxon>Arionidae</taxon>
        <taxon>Arion</taxon>
    </lineage>
</organism>
<proteinExistence type="inferred from homology"/>
<dbReference type="GO" id="GO:0005737">
    <property type="term" value="C:cytoplasm"/>
    <property type="evidence" value="ECO:0007669"/>
    <property type="project" value="TreeGrafter"/>
</dbReference>